<dbReference type="AlphaFoldDB" id="A0A3E4QQG7"/>
<dbReference type="PIRSF" id="PIRSF002741">
    <property type="entry name" value="MppA"/>
    <property type="match status" value="1"/>
</dbReference>
<protein>
    <submittedName>
        <fullName evidence="7">ABC transporter substrate-binding protein</fullName>
    </submittedName>
</protein>
<dbReference type="PANTHER" id="PTHR30290">
    <property type="entry name" value="PERIPLASMIC BINDING COMPONENT OF ABC TRANSPORTER"/>
    <property type="match status" value="1"/>
</dbReference>
<keyword evidence="3" id="KW-0813">Transport</keyword>
<accession>A0A3E4QQG7</accession>
<feature type="domain" description="Solute-binding protein family 5" evidence="6">
    <location>
        <begin position="98"/>
        <end position="447"/>
    </location>
</feature>
<dbReference type="GO" id="GO:0043190">
    <property type="term" value="C:ATP-binding cassette (ABC) transporter complex"/>
    <property type="evidence" value="ECO:0007669"/>
    <property type="project" value="InterPro"/>
</dbReference>
<evidence type="ECO:0000313" key="7">
    <source>
        <dbReference type="EMBL" id="RGL08207.1"/>
    </source>
</evidence>
<dbReference type="InterPro" id="IPR000914">
    <property type="entry name" value="SBP_5_dom"/>
</dbReference>
<name>A0A3E4QQG7_9ACTN</name>
<reference evidence="7 8" key="1">
    <citation type="submission" date="2018-08" db="EMBL/GenBank/DDBJ databases">
        <title>A genome reference for cultivated species of the human gut microbiota.</title>
        <authorList>
            <person name="Zou Y."/>
            <person name="Xue W."/>
            <person name="Luo G."/>
        </authorList>
    </citation>
    <scope>NUCLEOTIDE SEQUENCE [LARGE SCALE GENOMIC DNA]</scope>
    <source>
        <strain evidence="7 8">TF08-14</strain>
    </source>
</reference>
<dbReference type="PANTHER" id="PTHR30290:SF9">
    <property type="entry name" value="OLIGOPEPTIDE-BINDING PROTEIN APPA"/>
    <property type="match status" value="1"/>
</dbReference>
<evidence type="ECO:0000256" key="5">
    <source>
        <dbReference type="SAM" id="SignalP"/>
    </source>
</evidence>
<dbReference type="EMBL" id="QSRJ01000011">
    <property type="protein sequence ID" value="RGL08207.1"/>
    <property type="molecule type" value="Genomic_DNA"/>
</dbReference>
<dbReference type="InterPro" id="IPR030678">
    <property type="entry name" value="Peptide/Ni-bd"/>
</dbReference>
<evidence type="ECO:0000256" key="2">
    <source>
        <dbReference type="ARBA" id="ARBA00005695"/>
    </source>
</evidence>
<evidence type="ECO:0000256" key="1">
    <source>
        <dbReference type="ARBA" id="ARBA00004193"/>
    </source>
</evidence>
<evidence type="ECO:0000259" key="6">
    <source>
        <dbReference type="Pfam" id="PF00496"/>
    </source>
</evidence>
<dbReference type="Pfam" id="PF00496">
    <property type="entry name" value="SBP_bac_5"/>
    <property type="match status" value="1"/>
</dbReference>
<dbReference type="InterPro" id="IPR023765">
    <property type="entry name" value="SBP_5_CS"/>
</dbReference>
<comment type="caution">
    <text evidence="7">The sequence shown here is derived from an EMBL/GenBank/DDBJ whole genome shotgun (WGS) entry which is preliminary data.</text>
</comment>
<proteinExistence type="inferred from homology"/>
<evidence type="ECO:0000313" key="8">
    <source>
        <dbReference type="Proteomes" id="UP000260943"/>
    </source>
</evidence>
<dbReference type="GO" id="GO:1904680">
    <property type="term" value="F:peptide transmembrane transporter activity"/>
    <property type="evidence" value="ECO:0007669"/>
    <property type="project" value="TreeGrafter"/>
</dbReference>
<sequence>MNHAVSSRPINRRTLVGGSLASAISLAASTGLAGCSGSGSVDPAGSSPVDRDHTVTIAMNAGSEPAAGFDPLVAWGCGEHVHEPLIQSTLVTTNDQMEIVGDLATNYYCSEDGLVWTFELRDDVKFTDGEPLTAQDVAFTINSVAQGDTSEADLSMVDTAVATDDHVLEVRLSKPYNALLFTLAVLGIVPEHAYGEDYGSAPIGSGRYMLEQWDKGQQVIFTANPDYYGDKPNMERVVVVFMAEDAAFAAAKSGQVDIAFTYPTYSDQTIDGFELANYKTVDSRGISLPAIASGATKVLEGDIAYNAGNDVTCDIAIRRAINCGIDRSSMVEHVLNGYGHVAYSVGDGMPWSSDDMVVDYNLDRAKQLLDEAGWSAGSDGIRERDGVRAAFDVWYSSDDSARQALANEFCNQVLELGIEATPRGASWDEIYLHQFESPVLWGWGSNAPVEVYELHYSTGWGNYPCYESEMVDAYLDQALAQTTLEESYPFWKKAMWDGEEGVAPQGASTWCWIANVDHLYWKRSGLDVAKQKPHPHGHGWSLVNNVDTWSWSR</sequence>
<dbReference type="CDD" id="cd08518">
    <property type="entry name" value="PBP2_NikA_DppA_OppA_like_19"/>
    <property type="match status" value="1"/>
</dbReference>
<dbReference type="RefSeq" id="WP_117680060.1">
    <property type="nucleotide sequence ID" value="NZ_CAJJKC010000002.1"/>
</dbReference>
<feature type="signal peptide" evidence="5">
    <location>
        <begin position="1"/>
        <end position="33"/>
    </location>
</feature>
<dbReference type="Gene3D" id="3.10.105.10">
    <property type="entry name" value="Dipeptide-binding Protein, Domain 3"/>
    <property type="match status" value="1"/>
</dbReference>
<dbReference type="GO" id="GO:0042597">
    <property type="term" value="C:periplasmic space"/>
    <property type="evidence" value="ECO:0007669"/>
    <property type="project" value="UniProtKB-ARBA"/>
</dbReference>
<dbReference type="SUPFAM" id="SSF53850">
    <property type="entry name" value="Periplasmic binding protein-like II"/>
    <property type="match status" value="1"/>
</dbReference>
<dbReference type="InterPro" id="IPR039424">
    <property type="entry name" value="SBP_5"/>
</dbReference>
<comment type="similarity">
    <text evidence="2">Belongs to the bacterial solute-binding protein 5 family.</text>
</comment>
<evidence type="ECO:0000256" key="4">
    <source>
        <dbReference type="ARBA" id="ARBA00022729"/>
    </source>
</evidence>
<dbReference type="GO" id="GO:0015833">
    <property type="term" value="P:peptide transport"/>
    <property type="evidence" value="ECO:0007669"/>
    <property type="project" value="TreeGrafter"/>
</dbReference>
<dbReference type="PROSITE" id="PS01040">
    <property type="entry name" value="SBP_BACTERIAL_5"/>
    <property type="match status" value="1"/>
</dbReference>
<comment type="subcellular location">
    <subcellularLocation>
        <location evidence="1">Cell membrane</location>
        <topology evidence="1">Lipid-anchor</topology>
    </subcellularLocation>
</comment>
<keyword evidence="4 5" id="KW-0732">Signal</keyword>
<dbReference type="Gene3D" id="3.40.190.10">
    <property type="entry name" value="Periplasmic binding protein-like II"/>
    <property type="match status" value="1"/>
</dbReference>
<gene>
    <name evidence="7" type="ORF">DXC81_08795</name>
</gene>
<evidence type="ECO:0000256" key="3">
    <source>
        <dbReference type="ARBA" id="ARBA00022448"/>
    </source>
</evidence>
<dbReference type="Proteomes" id="UP000260943">
    <property type="component" value="Unassembled WGS sequence"/>
</dbReference>
<feature type="chain" id="PRO_5017681164" evidence="5">
    <location>
        <begin position="34"/>
        <end position="553"/>
    </location>
</feature>
<organism evidence="7 8">
    <name type="scientific">Collinsella tanakaei</name>
    <dbReference type="NCBI Taxonomy" id="626935"/>
    <lineage>
        <taxon>Bacteria</taxon>
        <taxon>Bacillati</taxon>
        <taxon>Actinomycetota</taxon>
        <taxon>Coriobacteriia</taxon>
        <taxon>Coriobacteriales</taxon>
        <taxon>Coriobacteriaceae</taxon>
        <taxon>Collinsella</taxon>
    </lineage>
</organism>